<feature type="compositionally biased region" description="Polar residues" evidence="1">
    <location>
        <begin position="529"/>
        <end position="550"/>
    </location>
</feature>
<feature type="compositionally biased region" description="Polar residues" evidence="1">
    <location>
        <begin position="85"/>
        <end position="98"/>
    </location>
</feature>
<dbReference type="AlphaFoldDB" id="A0AA38XRD9"/>
<comment type="caution">
    <text evidence="2">The sequence shown here is derived from an EMBL/GenBank/DDBJ whole genome shotgun (WGS) entry which is preliminary data.</text>
</comment>
<feature type="compositionally biased region" description="Polar residues" evidence="1">
    <location>
        <begin position="38"/>
        <end position="48"/>
    </location>
</feature>
<protein>
    <submittedName>
        <fullName evidence="2">Uncharacterized protein</fullName>
    </submittedName>
</protein>
<sequence length="608" mass="68472">MANSNDNAANSFTFVDYQNTPNHSASHRRAVKSHISSKYRTSVRQQKQPRYALPQRSPLAANEAAGRGSEGSEVSSVDRRRLKRSQTQSPATPQTLSFLQTPSPLEMNFNGIRTDPFDVLPGQRTPCVRTALDYYTQVLSPLHEPLLMAMNTVNPMMTWVYPLILNHESAFHGAVALSQAYLEKRQNPIMPFSREVDFHRRKAIAVLSEHLSKQDKRPDERPDDATLMTVLALAALDVLDGSDNIAHRKGLALVVARKGGLDKLGCRGLVKAYLIQFDYFWMLETGAQSIFPLAKRKQNRIYPQHPFDSDMLELIGTLPDGFKSLAYQGTLGVDVVEILSRVNRFARAKENNLHLPLINDPIPDGQDYQDIFDTCSCLHASASTVHSLEKNICLAIILFCFDIHSPAGISAKITPYRGARQELTRSLRFTPCRNAAERACLIWIWMIVIASWKLDHDLSHESLWLCQTFFEKFPEARSWSAISHAMQQFLWYEPLKQAWRTSWREALSDHQQMQQNPRFMETGEEIQRSPLSSSGTKHSTRESTPASASSGGFGEDWARPRSLPTRTRGTSQATDHNNAAEDGTPGPPRTNVPLPPMFTLETYLGEIQ</sequence>
<dbReference type="EMBL" id="JAPDRN010000141">
    <property type="protein sequence ID" value="KAJ9618552.1"/>
    <property type="molecule type" value="Genomic_DNA"/>
</dbReference>
<feature type="compositionally biased region" description="Basic residues" evidence="1">
    <location>
        <begin position="25"/>
        <end position="37"/>
    </location>
</feature>
<dbReference type="PANTHER" id="PTHR37540:SF5">
    <property type="entry name" value="TRANSCRIPTION FACTOR DOMAIN-CONTAINING PROTEIN"/>
    <property type="match status" value="1"/>
</dbReference>
<name>A0AA38XRD9_9EURO</name>
<gene>
    <name evidence="2" type="ORF">H2204_013036</name>
</gene>
<evidence type="ECO:0000313" key="3">
    <source>
        <dbReference type="Proteomes" id="UP001172681"/>
    </source>
</evidence>
<dbReference type="Pfam" id="PF11951">
    <property type="entry name" value="Fungal_trans_2"/>
    <property type="match status" value="1"/>
</dbReference>
<feature type="region of interest" description="Disordered" evidence="1">
    <location>
        <begin position="19"/>
        <end position="98"/>
    </location>
</feature>
<feature type="region of interest" description="Disordered" evidence="1">
    <location>
        <begin position="524"/>
        <end position="596"/>
    </location>
</feature>
<feature type="compositionally biased region" description="Polar residues" evidence="1">
    <location>
        <begin position="564"/>
        <end position="577"/>
    </location>
</feature>
<dbReference type="PANTHER" id="PTHR37540">
    <property type="entry name" value="TRANSCRIPTION FACTOR (ACR-2), PUTATIVE-RELATED-RELATED"/>
    <property type="match status" value="1"/>
</dbReference>
<proteinExistence type="predicted"/>
<evidence type="ECO:0000256" key="1">
    <source>
        <dbReference type="SAM" id="MobiDB-lite"/>
    </source>
</evidence>
<dbReference type="Proteomes" id="UP001172681">
    <property type="component" value="Unassembled WGS sequence"/>
</dbReference>
<keyword evidence="3" id="KW-1185">Reference proteome</keyword>
<feature type="compositionally biased region" description="Pro residues" evidence="1">
    <location>
        <begin position="585"/>
        <end position="596"/>
    </location>
</feature>
<feature type="compositionally biased region" description="Low complexity" evidence="1">
    <location>
        <begin position="60"/>
        <end position="75"/>
    </location>
</feature>
<reference evidence="2" key="1">
    <citation type="submission" date="2022-10" db="EMBL/GenBank/DDBJ databases">
        <title>Culturing micro-colonial fungi from biological soil crusts in the Mojave desert and describing Neophaeococcomyces mojavensis, and introducing the new genera and species Taxawa tesnikishii.</title>
        <authorList>
            <person name="Kurbessoian T."/>
            <person name="Stajich J.E."/>
        </authorList>
    </citation>
    <scope>NUCLEOTIDE SEQUENCE</scope>
    <source>
        <strain evidence="2">TK_35</strain>
    </source>
</reference>
<dbReference type="InterPro" id="IPR021858">
    <property type="entry name" value="Fun_TF"/>
</dbReference>
<organism evidence="2 3">
    <name type="scientific">Knufia peltigerae</name>
    <dbReference type="NCBI Taxonomy" id="1002370"/>
    <lineage>
        <taxon>Eukaryota</taxon>
        <taxon>Fungi</taxon>
        <taxon>Dikarya</taxon>
        <taxon>Ascomycota</taxon>
        <taxon>Pezizomycotina</taxon>
        <taxon>Eurotiomycetes</taxon>
        <taxon>Chaetothyriomycetidae</taxon>
        <taxon>Chaetothyriales</taxon>
        <taxon>Trichomeriaceae</taxon>
        <taxon>Knufia</taxon>
    </lineage>
</organism>
<evidence type="ECO:0000313" key="2">
    <source>
        <dbReference type="EMBL" id="KAJ9618552.1"/>
    </source>
</evidence>
<accession>A0AA38XRD9</accession>